<dbReference type="PANTHER" id="PTHR31503:SF20">
    <property type="entry name" value="CA(2+)_H(+) EXCHANGER, PUTATIVE (EUROFUNG)-RELATED"/>
    <property type="match status" value="1"/>
</dbReference>
<dbReference type="Proteomes" id="UP000245942">
    <property type="component" value="Unassembled WGS sequence"/>
</dbReference>
<evidence type="ECO:0000256" key="4">
    <source>
        <dbReference type="ARBA" id="ARBA00022568"/>
    </source>
</evidence>
<evidence type="ECO:0000256" key="2">
    <source>
        <dbReference type="ARBA" id="ARBA00008170"/>
    </source>
</evidence>
<reference evidence="12 13" key="1">
    <citation type="journal article" date="2018" name="Mol. Biol. Evol.">
        <title>Broad Genomic Sampling Reveals a Smut Pathogenic Ancestry of the Fungal Clade Ustilaginomycotina.</title>
        <authorList>
            <person name="Kijpornyongpan T."/>
            <person name="Mondo S.J."/>
            <person name="Barry K."/>
            <person name="Sandor L."/>
            <person name="Lee J."/>
            <person name="Lipzen A."/>
            <person name="Pangilinan J."/>
            <person name="LaButti K."/>
            <person name="Hainaut M."/>
            <person name="Henrissat B."/>
            <person name="Grigoriev I.V."/>
            <person name="Spatafora J.W."/>
            <person name="Aime M.C."/>
        </authorList>
    </citation>
    <scope>NUCLEOTIDE SEQUENCE [LARGE SCALE GENOMIC DNA]</scope>
    <source>
        <strain evidence="12 13">MCA 4718</strain>
    </source>
</reference>
<dbReference type="InterPro" id="IPR004798">
    <property type="entry name" value="CAX-like"/>
</dbReference>
<keyword evidence="4 10" id="KW-0109">Calcium transport</keyword>
<dbReference type="NCBIfam" id="TIGR00378">
    <property type="entry name" value="cax"/>
    <property type="match status" value="1"/>
</dbReference>
<evidence type="ECO:0000256" key="1">
    <source>
        <dbReference type="ARBA" id="ARBA00004127"/>
    </source>
</evidence>
<feature type="transmembrane region" description="Helical" evidence="10">
    <location>
        <begin position="179"/>
        <end position="199"/>
    </location>
</feature>
<proteinExistence type="inferred from homology"/>
<keyword evidence="10" id="KW-0050">Antiport</keyword>
<dbReference type="GO" id="GO:0000329">
    <property type="term" value="C:fungal-type vacuole membrane"/>
    <property type="evidence" value="ECO:0007669"/>
    <property type="project" value="TreeGrafter"/>
</dbReference>
<evidence type="ECO:0000256" key="8">
    <source>
        <dbReference type="ARBA" id="ARBA00023065"/>
    </source>
</evidence>
<keyword evidence="3 10" id="KW-0813">Transport</keyword>
<sequence>PLAAVLTPHALSHRSFTDLLRPEHRLQPAPNTLQSLKNVFFASPFNVLLVCIPISWALYFALDRGDATNAQSCQEHLGNNLAVFITAFLAIIPLAQLLSFGTEEIALRVGQTLGGLINATLGNAVELIVAIIALFHCELTIVQTSLIGSVLSNVLLVLGTCFLVGGLRYSEQEFKQTAAQLNSSLLAMAVIAVLIPAGFHATLGESIQDPQERIDLLKVSRGVSIILLVIYGGYLFFSLSSHKQLYDDDEESTEEPSLNVGVAIGLLCVSTALVGVTSEWLVDSINGVTCTGALSETWVGLILLPIVSNAAEHWSAVSGASKNKMDLAMGIAVGSSIQISTFVIPLLVVISWIAGKPLSLLFDPFIAILLFLAVLIVNYAISDGKSNYMEGWLLIMVYLIIALVTWFVEPSSASELFPDSVCT</sequence>
<dbReference type="GO" id="GO:0006874">
    <property type="term" value="P:intracellular calcium ion homeostasis"/>
    <property type="evidence" value="ECO:0007669"/>
    <property type="project" value="TreeGrafter"/>
</dbReference>
<evidence type="ECO:0000256" key="9">
    <source>
        <dbReference type="ARBA" id="ARBA00023136"/>
    </source>
</evidence>
<feature type="transmembrane region" description="Helical" evidence="10">
    <location>
        <begin position="113"/>
        <end position="135"/>
    </location>
</feature>
<comment type="subcellular location">
    <subcellularLocation>
        <location evidence="1">Endomembrane system</location>
        <topology evidence="1">Multi-pass membrane protein</topology>
    </subcellularLocation>
    <subcellularLocation>
        <location evidence="10">Vacuole membrane</location>
    </subcellularLocation>
</comment>
<keyword evidence="5 10" id="KW-0812">Transmembrane</keyword>
<dbReference type="AlphaFoldDB" id="A0A316U7F8"/>
<dbReference type="GO" id="GO:0012505">
    <property type="term" value="C:endomembrane system"/>
    <property type="evidence" value="ECO:0007669"/>
    <property type="project" value="UniProtKB-SubCell"/>
</dbReference>
<feature type="transmembrane region" description="Helical" evidence="10">
    <location>
        <begin position="388"/>
        <end position="408"/>
    </location>
</feature>
<dbReference type="InterPro" id="IPR044880">
    <property type="entry name" value="NCX_ion-bd_dom_sf"/>
</dbReference>
<name>A0A316U7F8_9BASI</name>
<feature type="transmembrane region" description="Helical" evidence="10">
    <location>
        <begin position="297"/>
        <end position="315"/>
    </location>
</feature>
<comment type="similarity">
    <text evidence="2 10">Belongs to the Ca(2+):cation antiporter (CaCA) (TC 2.A.19) family.</text>
</comment>
<comment type="function">
    <text evidence="10">Has a role in promoting intracellular calcium ion sequestration via the exchange of calcium ions for hydrogen ions across the vacuolar membrane. Involved also in manganese ion homeostasis via its uptake into the vacuole.</text>
</comment>
<gene>
    <name evidence="12" type="ORF">BCV69DRAFT_248643</name>
</gene>
<dbReference type="EMBL" id="KZ819326">
    <property type="protein sequence ID" value="PWN21122.1"/>
    <property type="molecule type" value="Genomic_DNA"/>
</dbReference>
<dbReference type="Gene3D" id="1.20.1420.30">
    <property type="entry name" value="NCX, central ion-binding region"/>
    <property type="match status" value="1"/>
</dbReference>
<feature type="transmembrane region" description="Helical" evidence="10">
    <location>
        <begin position="258"/>
        <end position="277"/>
    </location>
</feature>
<keyword evidence="7 10" id="KW-1133">Transmembrane helix</keyword>
<evidence type="ECO:0000256" key="5">
    <source>
        <dbReference type="ARBA" id="ARBA00022692"/>
    </source>
</evidence>
<feature type="transmembrane region" description="Helical" evidence="10">
    <location>
        <begin position="39"/>
        <end position="61"/>
    </location>
</feature>
<dbReference type="GO" id="GO:0015369">
    <property type="term" value="F:calcium:proton antiporter activity"/>
    <property type="evidence" value="ECO:0007669"/>
    <property type="project" value="UniProtKB-UniRule"/>
</dbReference>
<evidence type="ECO:0000256" key="6">
    <source>
        <dbReference type="ARBA" id="ARBA00022837"/>
    </source>
</evidence>
<dbReference type="GeneID" id="37012038"/>
<dbReference type="PANTHER" id="PTHR31503">
    <property type="entry name" value="VACUOLAR CALCIUM ION TRANSPORTER"/>
    <property type="match status" value="1"/>
</dbReference>
<feature type="transmembrane region" description="Helical" evidence="10">
    <location>
        <begin position="219"/>
        <end position="237"/>
    </location>
</feature>
<dbReference type="InterPro" id="IPR004713">
    <property type="entry name" value="CaH_exchang"/>
</dbReference>
<feature type="domain" description="Sodium/calcium exchanger membrane region" evidence="11">
    <location>
        <begin position="81"/>
        <end position="239"/>
    </location>
</feature>
<evidence type="ECO:0000259" key="11">
    <source>
        <dbReference type="Pfam" id="PF01699"/>
    </source>
</evidence>
<feature type="transmembrane region" description="Helical" evidence="10">
    <location>
        <begin position="360"/>
        <end position="381"/>
    </location>
</feature>
<feature type="transmembrane region" description="Helical" evidence="10">
    <location>
        <begin position="327"/>
        <end position="354"/>
    </location>
</feature>
<accession>A0A316U7F8</accession>
<dbReference type="FunFam" id="1.20.1420.30:FF:000024">
    <property type="entry name" value="Calcium/proton exchanger, variant"/>
    <property type="match status" value="1"/>
</dbReference>
<feature type="non-terminal residue" evidence="12">
    <location>
        <position position="1"/>
    </location>
</feature>
<keyword evidence="10" id="KW-0926">Vacuole</keyword>
<dbReference type="InterPro" id="IPR004837">
    <property type="entry name" value="NaCa_Exmemb"/>
</dbReference>
<keyword evidence="13" id="KW-1185">Reference proteome</keyword>
<feature type="transmembrane region" description="Helical" evidence="10">
    <location>
        <begin position="141"/>
        <end position="167"/>
    </location>
</feature>
<evidence type="ECO:0000256" key="3">
    <source>
        <dbReference type="ARBA" id="ARBA00022448"/>
    </source>
</evidence>
<organism evidence="12 13">
    <name type="scientific">Pseudomicrostroma glucosiphilum</name>
    <dbReference type="NCBI Taxonomy" id="1684307"/>
    <lineage>
        <taxon>Eukaryota</taxon>
        <taxon>Fungi</taxon>
        <taxon>Dikarya</taxon>
        <taxon>Basidiomycota</taxon>
        <taxon>Ustilaginomycotina</taxon>
        <taxon>Exobasidiomycetes</taxon>
        <taxon>Microstromatales</taxon>
        <taxon>Microstromatales incertae sedis</taxon>
        <taxon>Pseudomicrostroma</taxon>
    </lineage>
</organism>
<keyword evidence="9 10" id="KW-0472">Membrane</keyword>
<dbReference type="STRING" id="1684307.A0A316U7F8"/>
<keyword evidence="6 10" id="KW-0106">Calcium</keyword>
<protein>
    <recommendedName>
        <fullName evidence="10">Vacuolar calcium ion transporter</fullName>
    </recommendedName>
</protein>
<dbReference type="NCBIfam" id="TIGR00846">
    <property type="entry name" value="caca2"/>
    <property type="match status" value="1"/>
</dbReference>
<keyword evidence="8 10" id="KW-0406">Ion transport</keyword>
<dbReference type="OrthoDB" id="1699231at2759"/>
<feature type="transmembrane region" description="Helical" evidence="10">
    <location>
        <begin position="81"/>
        <end position="101"/>
    </location>
</feature>
<evidence type="ECO:0000256" key="10">
    <source>
        <dbReference type="RuleBase" id="RU365028"/>
    </source>
</evidence>
<evidence type="ECO:0000256" key="7">
    <source>
        <dbReference type="ARBA" id="ARBA00022989"/>
    </source>
</evidence>
<dbReference type="Pfam" id="PF01699">
    <property type="entry name" value="Na_Ca_ex"/>
    <property type="match status" value="2"/>
</dbReference>
<evidence type="ECO:0000313" key="12">
    <source>
        <dbReference type="EMBL" id="PWN21122.1"/>
    </source>
</evidence>
<dbReference type="RefSeq" id="XP_025348282.1">
    <property type="nucleotide sequence ID" value="XM_025490304.1"/>
</dbReference>
<evidence type="ECO:0000313" key="13">
    <source>
        <dbReference type="Proteomes" id="UP000245942"/>
    </source>
</evidence>
<feature type="domain" description="Sodium/calcium exchanger membrane region" evidence="11">
    <location>
        <begin position="263"/>
        <end position="406"/>
    </location>
</feature>